<proteinExistence type="predicted"/>
<keyword evidence="3" id="KW-1185">Reference proteome</keyword>
<reference evidence="2 3" key="1">
    <citation type="submission" date="2018-05" db="EMBL/GenBank/DDBJ databases">
        <title>Draft genome sequence of Rhodanobacter denitrificans Yn1 isolated from gold copper mine.</title>
        <authorList>
            <person name="Yang N."/>
            <person name="Mazhar H.S."/>
            <person name="Rensing C."/>
        </authorList>
    </citation>
    <scope>NUCLEOTIDE SEQUENCE [LARGE SCALE GENOMIC DNA]</scope>
    <source>
        <strain evidence="2 3">Yn1</strain>
    </source>
</reference>
<dbReference type="PROSITE" id="PS51257">
    <property type="entry name" value="PROKAR_LIPOPROTEIN"/>
    <property type="match status" value="1"/>
</dbReference>
<sequence length="116" mass="12593">MRLFGIALCAVSASCLLWSWQPAARKVTSGTSANQLVHWRDADHDWLLVVDPATRELVVYDAVDGRPLDRLGADDGLPDVQSIAPQGRGLLVAGAQPRTARRLELPELRAVAIDGR</sequence>
<evidence type="ECO:0000313" key="2">
    <source>
        <dbReference type="EMBL" id="RCS30617.1"/>
    </source>
</evidence>
<organism evidence="2 3">
    <name type="scientific">Rhodanobacter denitrificans</name>
    <dbReference type="NCBI Taxonomy" id="666685"/>
    <lineage>
        <taxon>Bacteria</taxon>
        <taxon>Pseudomonadati</taxon>
        <taxon>Pseudomonadota</taxon>
        <taxon>Gammaproteobacteria</taxon>
        <taxon>Lysobacterales</taxon>
        <taxon>Rhodanobacteraceae</taxon>
        <taxon>Rhodanobacter</taxon>
    </lineage>
</organism>
<keyword evidence="1" id="KW-0732">Signal</keyword>
<name>A0A368KFK0_9GAMM</name>
<accession>A0A368KFK0</accession>
<protein>
    <recommendedName>
        <fullName evidence="4">BPP domain-containing protein</fullName>
    </recommendedName>
</protein>
<gene>
    <name evidence="2" type="ORF">DEO45_06710</name>
</gene>
<feature type="signal peptide" evidence="1">
    <location>
        <begin position="1"/>
        <end position="23"/>
    </location>
</feature>
<dbReference type="Proteomes" id="UP000252387">
    <property type="component" value="Unassembled WGS sequence"/>
</dbReference>
<evidence type="ECO:0000256" key="1">
    <source>
        <dbReference type="SAM" id="SignalP"/>
    </source>
</evidence>
<evidence type="ECO:0008006" key="4">
    <source>
        <dbReference type="Google" id="ProtNLM"/>
    </source>
</evidence>
<comment type="caution">
    <text evidence="2">The sequence shown here is derived from an EMBL/GenBank/DDBJ whole genome shotgun (WGS) entry which is preliminary data.</text>
</comment>
<dbReference type="OrthoDB" id="5956793at2"/>
<dbReference type="EMBL" id="QFWQ01000004">
    <property type="protein sequence ID" value="RCS30617.1"/>
    <property type="molecule type" value="Genomic_DNA"/>
</dbReference>
<feature type="chain" id="PRO_5016984077" description="BPP domain-containing protein" evidence="1">
    <location>
        <begin position="24"/>
        <end position="116"/>
    </location>
</feature>
<evidence type="ECO:0000313" key="3">
    <source>
        <dbReference type="Proteomes" id="UP000252387"/>
    </source>
</evidence>
<dbReference type="AlphaFoldDB" id="A0A368KFK0"/>